<evidence type="ECO:0000259" key="6">
    <source>
        <dbReference type="Pfam" id="PF01266"/>
    </source>
</evidence>
<keyword evidence="4" id="KW-0560">Oxidoreductase</keyword>
<keyword evidence="8" id="KW-1185">Reference proteome</keyword>
<dbReference type="Pfam" id="PF01266">
    <property type="entry name" value="DAO"/>
    <property type="match status" value="1"/>
</dbReference>
<dbReference type="Proteomes" id="UP000503336">
    <property type="component" value="Chromosome"/>
</dbReference>
<evidence type="ECO:0000256" key="4">
    <source>
        <dbReference type="ARBA" id="ARBA00023002"/>
    </source>
</evidence>
<dbReference type="AlphaFoldDB" id="A0A7L5BXK2"/>
<gene>
    <name evidence="7" type="ORF">G5B40_02050</name>
</gene>
<protein>
    <submittedName>
        <fullName evidence="7">NAD(P)/FAD-dependent oxidoreductase</fullName>
    </submittedName>
</protein>
<evidence type="ECO:0000313" key="7">
    <source>
        <dbReference type="EMBL" id="QIE54329.1"/>
    </source>
</evidence>
<evidence type="ECO:0000256" key="2">
    <source>
        <dbReference type="ARBA" id="ARBA00022630"/>
    </source>
</evidence>
<evidence type="ECO:0000256" key="1">
    <source>
        <dbReference type="ARBA" id="ARBA00001974"/>
    </source>
</evidence>
<organism evidence="7 8">
    <name type="scientific">Pikeienuella piscinae</name>
    <dbReference type="NCBI Taxonomy" id="2748098"/>
    <lineage>
        <taxon>Bacteria</taxon>
        <taxon>Pseudomonadati</taxon>
        <taxon>Pseudomonadota</taxon>
        <taxon>Alphaproteobacteria</taxon>
        <taxon>Rhodobacterales</taxon>
        <taxon>Paracoccaceae</taxon>
        <taxon>Pikeienuella</taxon>
    </lineage>
</organism>
<keyword evidence="2" id="KW-0285">Flavoprotein</keyword>
<dbReference type="EMBL" id="CP049056">
    <property type="protein sequence ID" value="QIE54329.1"/>
    <property type="molecule type" value="Genomic_DNA"/>
</dbReference>
<dbReference type="InterPro" id="IPR036188">
    <property type="entry name" value="FAD/NAD-bd_sf"/>
</dbReference>
<dbReference type="GO" id="GO:0047545">
    <property type="term" value="F:(S)-2-hydroxyglutarate dehydrogenase activity"/>
    <property type="evidence" value="ECO:0007669"/>
    <property type="project" value="TreeGrafter"/>
</dbReference>
<proteinExistence type="inferred from homology"/>
<dbReference type="PANTHER" id="PTHR43104">
    <property type="entry name" value="L-2-HYDROXYGLUTARATE DEHYDROGENASE, MITOCHONDRIAL"/>
    <property type="match status" value="1"/>
</dbReference>
<reference evidence="7 8" key="1">
    <citation type="submission" date="2020-02" db="EMBL/GenBank/DDBJ databases">
        <title>complete genome sequence of Rhodobacteraceae bacterium.</title>
        <authorList>
            <person name="Park J."/>
            <person name="Kim Y.-S."/>
            <person name="Kim K.-H."/>
        </authorList>
    </citation>
    <scope>NUCLEOTIDE SEQUENCE [LARGE SCALE GENOMIC DNA]</scope>
    <source>
        <strain evidence="7 8">RR4-56</strain>
    </source>
</reference>
<dbReference type="KEGG" id="hdh:G5B40_02050"/>
<evidence type="ECO:0000313" key="8">
    <source>
        <dbReference type="Proteomes" id="UP000503336"/>
    </source>
</evidence>
<sequence>MEEIETVVIGAGVVGLAIARALAQAGREVIVLEAESGFGAGISSRNSEVIHAGIYYPRGSLKARLCVEGRRRLYDYCAAHGVATRACGKLIVATTPEEIPALDDLAARGARNGVEGLRRISGAEARAMEPALRAEAALWSPGTGIVDAHGFMLALLGDAEAAGAMLALNASVRKIIRAATGLFVDVDGVTPMRLHAREVVNAAGLAAPGLSAGLAPAPPAHFAKGNYFRLRGRAPFSRLVYPAPVVGGLGVHLTIDLGGQARFGPDVEWIARPEYAVDPTRAAAFYGAIRRYWPDLADGALEPDYAGVRPKLVGPEAGGAADFRIDGPERHGVAGYVALYGIESPGLTAALAVADHAAGMLIGAR</sequence>
<feature type="domain" description="FAD dependent oxidoreductase" evidence="6">
    <location>
        <begin position="6"/>
        <end position="358"/>
    </location>
</feature>
<dbReference type="SUPFAM" id="SSF51905">
    <property type="entry name" value="FAD/NAD(P)-binding domain"/>
    <property type="match status" value="1"/>
</dbReference>
<dbReference type="PANTHER" id="PTHR43104:SF4">
    <property type="entry name" value="L-2-HYDROXYGLUTARATE DEHYDROGENASE, MITOCHONDRIAL"/>
    <property type="match status" value="1"/>
</dbReference>
<name>A0A7L5BXK2_9RHOB</name>
<dbReference type="Gene3D" id="3.50.50.60">
    <property type="entry name" value="FAD/NAD(P)-binding domain"/>
    <property type="match status" value="1"/>
</dbReference>
<dbReference type="InterPro" id="IPR006076">
    <property type="entry name" value="FAD-dep_OxRdtase"/>
</dbReference>
<evidence type="ECO:0000256" key="3">
    <source>
        <dbReference type="ARBA" id="ARBA00022827"/>
    </source>
</evidence>
<dbReference type="Gene3D" id="3.30.9.10">
    <property type="entry name" value="D-Amino Acid Oxidase, subunit A, domain 2"/>
    <property type="match status" value="1"/>
</dbReference>
<dbReference type="RefSeq" id="WP_165094409.1">
    <property type="nucleotide sequence ID" value="NZ_CP049056.1"/>
</dbReference>
<evidence type="ECO:0000256" key="5">
    <source>
        <dbReference type="ARBA" id="ARBA00037941"/>
    </source>
</evidence>
<keyword evidence="3" id="KW-0274">FAD</keyword>
<accession>A0A7L5BXK2</accession>
<comment type="similarity">
    <text evidence="5">Belongs to the L2HGDH family.</text>
</comment>
<comment type="cofactor">
    <cofactor evidence="1">
        <name>FAD</name>
        <dbReference type="ChEBI" id="CHEBI:57692"/>
    </cofactor>
</comment>